<protein>
    <submittedName>
        <fullName evidence="1">Nucleoprotein</fullName>
    </submittedName>
</protein>
<dbReference type="SUPFAM" id="SSF101399">
    <property type="entry name" value="P40 nucleoprotein"/>
    <property type="match status" value="1"/>
</dbReference>
<dbReference type="Pfam" id="PF06407">
    <property type="entry name" value="BDV_P40"/>
    <property type="match status" value="1"/>
</dbReference>
<proteinExistence type="predicted"/>
<accession>S7PTE0</accession>
<keyword evidence="2" id="KW-1185">Reference proteome</keyword>
<dbReference type="InterPro" id="IPR009441">
    <property type="entry name" value="P40_nucleoprot_BD-vir"/>
</dbReference>
<gene>
    <name evidence="1" type="ORF">D623_10023611</name>
</gene>
<dbReference type="EMBL" id="KE163402">
    <property type="protein sequence ID" value="EPQ11842.1"/>
    <property type="molecule type" value="Genomic_DNA"/>
</dbReference>
<dbReference type="AlphaFoldDB" id="S7PTE0"/>
<dbReference type="Gene3D" id="1.10.3050.10">
    <property type="entry name" value="borna disease virus nucleoprotein, domain 2"/>
    <property type="match status" value="1"/>
</dbReference>
<dbReference type="InterPro" id="IPR015970">
    <property type="entry name" value="P40_nucleoprot_sub2_BD-vir"/>
</dbReference>
<dbReference type="InterPro" id="IPR036260">
    <property type="entry name" value="P40_nucleoprot_sf_BD-vir"/>
</dbReference>
<dbReference type="Proteomes" id="UP000052978">
    <property type="component" value="Unassembled WGS sequence"/>
</dbReference>
<evidence type="ECO:0000313" key="2">
    <source>
        <dbReference type="Proteomes" id="UP000052978"/>
    </source>
</evidence>
<evidence type="ECO:0000313" key="1">
    <source>
        <dbReference type="EMBL" id="EPQ11842.1"/>
    </source>
</evidence>
<organism evidence="1 2">
    <name type="scientific">Myotis brandtii</name>
    <name type="common">Brandt's bat</name>
    <dbReference type="NCBI Taxonomy" id="109478"/>
    <lineage>
        <taxon>Eukaryota</taxon>
        <taxon>Metazoa</taxon>
        <taxon>Chordata</taxon>
        <taxon>Craniata</taxon>
        <taxon>Vertebrata</taxon>
        <taxon>Euteleostomi</taxon>
        <taxon>Mammalia</taxon>
        <taxon>Eutheria</taxon>
        <taxon>Laurasiatheria</taxon>
        <taxon>Chiroptera</taxon>
        <taxon>Yangochiroptera</taxon>
        <taxon>Vespertilionidae</taxon>
        <taxon>Myotis</taxon>
    </lineage>
</organism>
<name>S7PTE0_MYOBR</name>
<sequence>MEIGDQEAKAICLPPRNQVVSPSTIAVARPNVTIASTLGGSVAIGTGFLLAVFPQLYDIPGQPLSQYIRDNRGIQTKPGIFLPWAPSDDLRPTADHINCIVKCALGFMYHMIRKPQQNPNTQIGRRFSALYSTVKPGVQPPPVDIDPLFDLKETALWLLAKGLDIIIPSTLLEMEDHTPLWPTAKAFISQLKLVSSYAEMTPYLTIKSFISDGLSKASMLPGVGAEIQAFLKAEDELKEQHGDKMFPYLKCLRLPGHERLAPVNFRNLCKVANARKRWIDGTFGDYKSTEESLSSLTDKEVEDAVAQPPMKKRMMSQADAEGLKEVFRVSDEDINEATSSAQCSVPVGLEAALLALTETLKSPSGATQV</sequence>
<reference evidence="1 2" key="1">
    <citation type="journal article" date="2013" name="Nat. Commun.">
        <title>Genome analysis reveals insights into physiology and longevity of the Brandt's bat Myotis brandtii.</title>
        <authorList>
            <person name="Seim I."/>
            <person name="Fang X."/>
            <person name="Xiong Z."/>
            <person name="Lobanov A.V."/>
            <person name="Huang Z."/>
            <person name="Ma S."/>
            <person name="Feng Y."/>
            <person name="Turanov A.A."/>
            <person name="Zhu Y."/>
            <person name="Lenz T.L."/>
            <person name="Gerashchenko M.V."/>
            <person name="Fan D."/>
            <person name="Hee Yim S."/>
            <person name="Yao X."/>
            <person name="Jordan D."/>
            <person name="Xiong Y."/>
            <person name="Ma Y."/>
            <person name="Lyapunov A.N."/>
            <person name="Chen G."/>
            <person name="Kulakova O.I."/>
            <person name="Sun Y."/>
            <person name="Lee S.G."/>
            <person name="Bronson R.T."/>
            <person name="Moskalev A.A."/>
            <person name="Sunyaev S.R."/>
            <person name="Zhang G."/>
            <person name="Krogh A."/>
            <person name="Wang J."/>
            <person name="Gladyshev V.N."/>
        </authorList>
    </citation>
    <scope>NUCLEOTIDE SEQUENCE [LARGE SCALE GENOMIC DNA]</scope>
</reference>